<keyword evidence="1" id="KW-0812">Transmembrane</keyword>
<gene>
    <name evidence="3" type="ORF">GSI_12508</name>
</gene>
<proteinExistence type="predicted"/>
<sequence>MDPSTIITVLSSFQISHTIGFSALAFLIFDHLLTFIEEVDLFWKPKLTGAAVIFFLNRYIVLSTAFFNNFGFSLVVSPKVHFAFGANGQYDTVFGCIIVDPIDLVLSQRCAYHSRNSNLLLPQLVFFK</sequence>
<evidence type="ECO:0000313" key="3">
    <source>
        <dbReference type="EMBL" id="PIL24624.1"/>
    </source>
</evidence>
<dbReference type="OrthoDB" id="2803471at2759"/>
<keyword evidence="4" id="KW-1185">Reference proteome</keyword>
<evidence type="ECO:0000313" key="4">
    <source>
        <dbReference type="Proteomes" id="UP000230002"/>
    </source>
</evidence>
<feature type="transmembrane region" description="Helical" evidence="1">
    <location>
        <begin position="49"/>
        <end position="70"/>
    </location>
</feature>
<evidence type="ECO:0000259" key="2">
    <source>
        <dbReference type="Pfam" id="PF20151"/>
    </source>
</evidence>
<dbReference type="InterPro" id="IPR045340">
    <property type="entry name" value="DUF6533"/>
</dbReference>
<evidence type="ECO:0000256" key="1">
    <source>
        <dbReference type="SAM" id="Phobius"/>
    </source>
</evidence>
<name>A0A2G8RT14_9APHY</name>
<organism evidence="3 4">
    <name type="scientific">Ganoderma sinense ZZ0214-1</name>
    <dbReference type="NCBI Taxonomy" id="1077348"/>
    <lineage>
        <taxon>Eukaryota</taxon>
        <taxon>Fungi</taxon>
        <taxon>Dikarya</taxon>
        <taxon>Basidiomycota</taxon>
        <taxon>Agaricomycotina</taxon>
        <taxon>Agaricomycetes</taxon>
        <taxon>Polyporales</taxon>
        <taxon>Polyporaceae</taxon>
        <taxon>Ganoderma</taxon>
    </lineage>
</organism>
<feature type="domain" description="DUF6533" evidence="2">
    <location>
        <begin position="21"/>
        <end position="62"/>
    </location>
</feature>
<feature type="transmembrane region" description="Helical" evidence="1">
    <location>
        <begin position="7"/>
        <end position="29"/>
    </location>
</feature>
<keyword evidence="1" id="KW-0472">Membrane</keyword>
<dbReference type="Pfam" id="PF20151">
    <property type="entry name" value="DUF6533"/>
    <property type="match status" value="1"/>
</dbReference>
<accession>A0A2G8RT14</accession>
<dbReference type="AlphaFoldDB" id="A0A2G8RT14"/>
<keyword evidence="1" id="KW-1133">Transmembrane helix</keyword>
<protein>
    <recommendedName>
        <fullName evidence="2">DUF6533 domain-containing protein</fullName>
    </recommendedName>
</protein>
<dbReference type="Proteomes" id="UP000230002">
    <property type="component" value="Unassembled WGS sequence"/>
</dbReference>
<comment type="caution">
    <text evidence="3">The sequence shown here is derived from an EMBL/GenBank/DDBJ whole genome shotgun (WGS) entry which is preliminary data.</text>
</comment>
<dbReference type="EMBL" id="AYKW01000056">
    <property type="protein sequence ID" value="PIL24624.1"/>
    <property type="molecule type" value="Genomic_DNA"/>
</dbReference>
<reference evidence="3 4" key="1">
    <citation type="journal article" date="2015" name="Sci. Rep.">
        <title>Chromosome-level genome map provides insights into diverse defense mechanisms in the medicinal fungus Ganoderma sinense.</title>
        <authorList>
            <person name="Zhu Y."/>
            <person name="Xu J."/>
            <person name="Sun C."/>
            <person name="Zhou S."/>
            <person name="Xu H."/>
            <person name="Nelson D.R."/>
            <person name="Qian J."/>
            <person name="Song J."/>
            <person name="Luo H."/>
            <person name="Xiang L."/>
            <person name="Li Y."/>
            <person name="Xu Z."/>
            <person name="Ji A."/>
            <person name="Wang L."/>
            <person name="Lu S."/>
            <person name="Hayward A."/>
            <person name="Sun W."/>
            <person name="Li X."/>
            <person name="Schwartz D.C."/>
            <person name="Wang Y."/>
            <person name="Chen S."/>
        </authorList>
    </citation>
    <scope>NUCLEOTIDE SEQUENCE [LARGE SCALE GENOMIC DNA]</scope>
    <source>
        <strain evidence="3 4">ZZ0214-1</strain>
    </source>
</reference>